<feature type="compositionally biased region" description="Basic residues" evidence="1">
    <location>
        <begin position="83"/>
        <end position="106"/>
    </location>
</feature>
<dbReference type="PANTHER" id="PTHR30298:SF0">
    <property type="entry name" value="PROTEIN YBFL-RELATED"/>
    <property type="match status" value="1"/>
</dbReference>
<dbReference type="InterPro" id="IPR051698">
    <property type="entry name" value="Transposase_11-like"/>
</dbReference>
<feature type="compositionally biased region" description="Basic and acidic residues" evidence="1">
    <location>
        <begin position="52"/>
        <end position="68"/>
    </location>
</feature>
<evidence type="ECO:0000313" key="3">
    <source>
        <dbReference type="EMBL" id="MTW19342.1"/>
    </source>
</evidence>
<proteinExistence type="predicted"/>
<name>A0A9X4XR79_9BRAD</name>
<gene>
    <name evidence="3" type="ORF">GJ689_24425</name>
</gene>
<dbReference type="InterPro" id="IPR047647">
    <property type="entry name" value="ISAs1_transpos"/>
</dbReference>
<evidence type="ECO:0000313" key="4">
    <source>
        <dbReference type="Proteomes" id="UP000438991"/>
    </source>
</evidence>
<sequence length="378" mass="41774">MVRNLSLRRDLRAVSWSQHSPPAQSSSSPPLRDARARRRHPVRAESALGRPRPSDRRDPARPTPERSRYAASPGALWAGRPGRLARRRPDRARRRARGRTWRRRGLQRLDYKQSTYHSPITEKRVDHCPGSSSGLSAGTALGSAQSCDCSSVSYGFFEGLPPHQGGRHGGVHHVIRASSGSPGRNARHDLVELLFIAFVAVLCGAKTFFEMAEFGRSKTPFFKNVLGLAHGVPSHDTFSAVFRMLAPKAFGATLAPPSERCEVVVIDRKAVKHVYEAGKAHAPKMMVSAFAAELRMTLSCLAHHAGSEGAEERDLAVPAVALAGAQPGRERLAAPARQLALQPRIRHLRRHRRRRLRRLATPRRPARDHHVHQNASMG</sequence>
<dbReference type="NCBIfam" id="NF033564">
    <property type="entry name" value="transpos_ISAs1"/>
    <property type="match status" value="1"/>
</dbReference>
<protein>
    <submittedName>
        <fullName evidence="3">ISAs1 family transposase</fullName>
    </submittedName>
</protein>
<evidence type="ECO:0000259" key="2">
    <source>
        <dbReference type="Pfam" id="PF13808"/>
    </source>
</evidence>
<dbReference type="EMBL" id="WNKV01000029">
    <property type="protein sequence ID" value="MTW19342.1"/>
    <property type="molecule type" value="Genomic_DNA"/>
</dbReference>
<comment type="caution">
    <text evidence="3">The sequence shown here is derived from an EMBL/GenBank/DDBJ whole genome shotgun (WGS) entry which is preliminary data.</text>
</comment>
<dbReference type="Proteomes" id="UP000438991">
    <property type="component" value="Unassembled WGS sequence"/>
</dbReference>
<feature type="region of interest" description="Disordered" evidence="1">
    <location>
        <begin position="1"/>
        <end position="106"/>
    </location>
</feature>
<feature type="domain" description="H repeat-associated protein N-terminal" evidence="2">
    <location>
        <begin position="184"/>
        <end position="253"/>
    </location>
</feature>
<dbReference type="PANTHER" id="PTHR30298">
    <property type="entry name" value="H REPEAT-ASSOCIATED PREDICTED TRANSPOSASE"/>
    <property type="match status" value="1"/>
</dbReference>
<dbReference type="InterPro" id="IPR032806">
    <property type="entry name" value="YbfD_N"/>
</dbReference>
<feature type="compositionally biased region" description="Low complexity" evidence="1">
    <location>
        <begin position="15"/>
        <end position="31"/>
    </location>
</feature>
<feature type="region of interest" description="Disordered" evidence="1">
    <location>
        <begin position="356"/>
        <end position="378"/>
    </location>
</feature>
<dbReference type="Pfam" id="PF13808">
    <property type="entry name" value="DDE_Tnp_1_assoc"/>
    <property type="match status" value="1"/>
</dbReference>
<reference evidence="3 4" key="1">
    <citation type="submission" date="2019-11" db="EMBL/GenBank/DDBJ databases">
        <title>Whole-genome sequence of Rhodoplanes serenus DSM 18633, type strain.</title>
        <authorList>
            <person name="Kyndt J.A."/>
            <person name="Meyer T.E."/>
        </authorList>
    </citation>
    <scope>NUCLEOTIDE SEQUENCE [LARGE SCALE GENOMIC DNA]</scope>
    <source>
        <strain evidence="3 4">DSM 18633</strain>
    </source>
</reference>
<dbReference type="AlphaFoldDB" id="A0A9X4XR79"/>
<evidence type="ECO:0000256" key="1">
    <source>
        <dbReference type="SAM" id="MobiDB-lite"/>
    </source>
</evidence>
<accession>A0A9X4XR79</accession>
<organism evidence="3 4">
    <name type="scientific">Rhodoplanes serenus</name>
    <dbReference type="NCBI Taxonomy" id="200615"/>
    <lineage>
        <taxon>Bacteria</taxon>
        <taxon>Pseudomonadati</taxon>
        <taxon>Pseudomonadota</taxon>
        <taxon>Alphaproteobacteria</taxon>
        <taxon>Hyphomicrobiales</taxon>
        <taxon>Nitrobacteraceae</taxon>
        <taxon>Rhodoplanes</taxon>
    </lineage>
</organism>
<feature type="compositionally biased region" description="Basic residues" evidence="1">
    <location>
        <begin position="356"/>
        <end position="372"/>
    </location>
</feature>